<feature type="compositionally biased region" description="Polar residues" evidence="8">
    <location>
        <begin position="1"/>
        <end position="10"/>
    </location>
</feature>
<dbReference type="PANTHER" id="PTHR24123">
    <property type="entry name" value="ANKYRIN REPEAT-CONTAINING"/>
    <property type="match status" value="1"/>
</dbReference>
<feature type="transmembrane region" description="Helical" evidence="9">
    <location>
        <begin position="86"/>
        <end position="109"/>
    </location>
</feature>
<protein>
    <submittedName>
        <fullName evidence="11">N amino acid transport system protein</fullName>
    </submittedName>
</protein>
<feature type="transmembrane region" description="Helical" evidence="9">
    <location>
        <begin position="196"/>
        <end position="216"/>
    </location>
</feature>
<dbReference type="Pfam" id="PF01490">
    <property type="entry name" value="Aa_trans"/>
    <property type="match status" value="1"/>
</dbReference>
<dbReference type="Pfam" id="PF12796">
    <property type="entry name" value="Ank_2"/>
    <property type="match status" value="5"/>
</dbReference>
<feature type="transmembrane region" description="Helical" evidence="9">
    <location>
        <begin position="387"/>
        <end position="410"/>
    </location>
</feature>
<dbReference type="InterPro" id="IPR013057">
    <property type="entry name" value="AA_transpt_TM"/>
</dbReference>
<evidence type="ECO:0000256" key="6">
    <source>
        <dbReference type="ARBA" id="ARBA00023136"/>
    </source>
</evidence>
<feature type="transmembrane region" description="Helical" evidence="9">
    <location>
        <begin position="361"/>
        <end position="381"/>
    </location>
</feature>
<feature type="repeat" description="ANK" evidence="7">
    <location>
        <begin position="581"/>
        <end position="614"/>
    </location>
</feature>
<keyword evidence="6 9" id="KW-0472">Membrane</keyword>
<keyword evidence="12" id="KW-1185">Reference proteome</keyword>
<keyword evidence="2 9" id="KW-0812">Transmembrane</keyword>
<dbReference type="PANTHER" id="PTHR24123:SF33">
    <property type="entry name" value="PROTEIN HOS4"/>
    <property type="match status" value="1"/>
</dbReference>
<feature type="transmembrane region" description="Helical" evidence="9">
    <location>
        <begin position="276"/>
        <end position="298"/>
    </location>
</feature>
<dbReference type="AlphaFoldDB" id="A0A8H4NM86"/>
<evidence type="ECO:0000256" key="7">
    <source>
        <dbReference type="PROSITE-ProRule" id="PRU00023"/>
    </source>
</evidence>
<feature type="transmembrane region" description="Helical" evidence="9">
    <location>
        <begin position="134"/>
        <end position="157"/>
    </location>
</feature>
<dbReference type="Gene3D" id="1.25.40.20">
    <property type="entry name" value="Ankyrin repeat-containing domain"/>
    <property type="match status" value="3"/>
</dbReference>
<feature type="transmembrane region" description="Helical" evidence="9">
    <location>
        <begin position="430"/>
        <end position="448"/>
    </location>
</feature>
<gene>
    <name evidence="11" type="ORF">F53441_12288</name>
</gene>
<feature type="transmembrane region" description="Helical" evidence="9">
    <location>
        <begin position="236"/>
        <end position="256"/>
    </location>
</feature>
<evidence type="ECO:0000256" key="2">
    <source>
        <dbReference type="ARBA" id="ARBA00022692"/>
    </source>
</evidence>
<reference evidence="11" key="1">
    <citation type="submission" date="2020-01" db="EMBL/GenBank/DDBJ databases">
        <title>Identification and distribution of gene clusters putatively required for synthesis of sphingolipid metabolism inhibitors in phylogenetically diverse species of the filamentous fungus Fusarium.</title>
        <authorList>
            <person name="Kim H.-S."/>
            <person name="Busman M."/>
            <person name="Brown D.W."/>
            <person name="Divon H."/>
            <person name="Uhlig S."/>
            <person name="Proctor R.H."/>
        </authorList>
    </citation>
    <scope>NUCLEOTIDE SEQUENCE</scope>
    <source>
        <strain evidence="11">NRRL 53441</strain>
    </source>
</reference>
<dbReference type="InterPro" id="IPR002110">
    <property type="entry name" value="Ankyrin_rpt"/>
</dbReference>
<feature type="repeat" description="ANK" evidence="7">
    <location>
        <begin position="767"/>
        <end position="789"/>
    </location>
</feature>
<comment type="subcellular location">
    <subcellularLocation>
        <location evidence="1">Membrane</location>
    </subcellularLocation>
</comment>
<evidence type="ECO:0000259" key="10">
    <source>
        <dbReference type="Pfam" id="PF01490"/>
    </source>
</evidence>
<evidence type="ECO:0000256" key="5">
    <source>
        <dbReference type="ARBA" id="ARBA00023043"/>
    </source>
</evidence>
<keyword evidence="5 7" id="KW-0040">ANK repeat</keyword>
<keyword evidence="4 9" id="KW-1133">Transmembrane helix</keyword>
<accession>A0A8H4NM86</accession>
<dbReference type="OrthoDB" id="655540at2759"/>
<proteinExistence type="predicted"/>
<dbReference type="SUPFAM" id="SSF140860">
    <property type="entry name" value="Pseudo ankyrin repeat-like"/>
    <property type="match status" value="1"/>
</dbReference>
<feature type="transmembrane region" description="Helical" evidence="9">
    <location>
        <begin position="60"/>
        <end position="80"/>
    </location>
</feature>
<dbReference type="SUPFAM" id="SSF48403">
    <property type="entry name" value="Ankyrin repeat"/>
    <property type="match status" value="2"/>
</dbReference>
<keyword evidence="3" id="KW-0677">Repeat</keyword>
<evidence type="ECO:0000256" key="1">
    <source>
        <dbReference type="ARBA" id="ARBA00004370"/>
    </source>
</evidence>
<evidence type="ECO:0000313" key="12">
    <source>
        <dbReference type="Proteomes" id="UP000605986"/>
    </source>
</evidence>
<dbReference type="SMART" id="SM00248">
    <property type="entry name" value="ANK"/>
    <property type="match status" value="11"/>
</dbReference>
<evidence type="ECO:0000256" key="8">
    <source>
        <dbReference type="SAM" id="MobiDB-lite"/>
    </source>
</evidence>
<organism evidence="11 12">
    <name type="scientific">Fusarium austroafricanum</name>
    <dbReference type="NCBI Taxonomy" id="2364996"/>
    <lineage>
        <taxon>Eukaryota</taxon>
        <taxon>Fungi</taxon>
        <taxon>Dikarya</taxon>
        <taxon>Ascomycota</taxon>
        <taxon>Pezizomycotina</taxon>
        <taxon>Sordariomycetes</taxon>
        <taxon>Hypocreomycetidae</taxon>
        <taxon>Hypocreales</taxon>
        <taxon>Nectriaceae</taxon>
        <taxon>Fusarium</taxon>
        <taxon>Fusarium concolor species complex</taxon>
    </lineage>
</organism>
<dbReference type="PROSITE" id="PS50088">
    <property type="entry name" value="ANK_REPEAT"/>
    <property type="match status" value="3"/>
</dbReference>
<dbReference type="Proteomes" id="UP000605986">
    <property type="component" value="Unassembled WGS sequence"/>
</dbReference>
<dbReference type="InterPro" id="IPR051165">
    <property type="entry name" value="Multifunctional_ANK_Repeat"/>
</dbReference>
<comment type="caution">
    <text evidence="11">The sequence shown here is derived from an EMBL/GenBank/DDBJ whole genome shotgun (WGS) entry which is preliminary data.</text>
</comment>
<feature type="domain" description="Amino acid transporter transmembrane" evidence="10">
    <location>
        <begin position="55"/>
        <end position="448"/>
    </location>
</feature>
<evidence type="ECO:0000256" key="9">
    <source>
        <dbReference type="SAM" id="Phobius"/>
    </source>
</evidence>
<feature type="transmembrane region" description="Helical" evidence="9">
    <location>
        <begin position="163"/>
        <end position="184"/>
    </location>
</feature>
<feature type="region of interest" description="Disordered" evidence="8">
    <location>
        <begin position="1"/>
        <end position="24"/>
    </location>
</feature>
<dbReference type="GO" id="GO:0016020">
    <property type="term" value="C:membrane"/>
    <property type="evidence" value="ECO:0007669"/>
    <property type="project" value="UniProtKB-SubCell"/>
</dbReference>
<dbReference type="PROSITE" id="PS50297">
    <property type="entry name" value="ANK_REP_REGION"/>
    <property type="match status" value="3"/>
</dbReference>
<dbReference type="InterPro" id="IPR036770">
    <property type="entry name" value="Ankyrin_rpt-contain_sf"/>
</dbReference>
<evidence type="ECO:0000256" key="4">
    <source>
        <dbReference type="ARBA" id="ARBA00022989"/>
    </source>
</evidence>
<feature type="repeat" description="ANK" evidence="7">
    <location>
        <begin position="969"/>
        <end position="994"/>
    </location>
</feature>
<dbReference type="EMBL" id="JAADJG010000661">
    <property type="protein sequence ID" value="KAF4440340.1"/>
    <property type="molecule type" value="Genomic_DNA"/>
</dbReference>
<feature type="transmembrane region" description="Helical" evidence="9">
    <location>
        <begin position="318"/>
        <end position="341"/>
    </location>
</feature>
<sequence>MGQPKPTTESDVIVPNEKPDGIHRQASFGEATTDMFKTDIEKEKTIQGTAHFNRLGWKRLTVVLIVQAIALGSLSLPGAFATLGMVAGVISCVGIGLIAMYASYMVGLVKLKYPHIDHYVDAGRLLMGGFGDKLFAVVFVGLLVLATGSHCLTGTIALVKITGSSVCTLMFGVISAVILMVLAIPPSFTEIAILGYVDFASIIIAIGITMIATGIQRSDAPGGFSSSTWSAWPQDGLSFTQALTAVSNIVFSYAFAAAQFSFMSEMHTPADFTKSIVTLGLTEIVLYTITGSVIYAFVGQEVQSPALLSASPLVSKVAFGIALPVIYISGSINATVACRFIHGRLYQNTITRFINTRKGWITWLGVVAFVIFLSWVIAEAIPFFSELLGICAALFISGFSFWIPPIMWFFLLKEGHWYDKHNVKRAACNLIVFVVGFFVFIAGTYASIDQIKKVHLEKIVKKRSRALVEAEPCSTCAELSLFHNRRLVFPKPEKMPSQHNIYQDSDLEHDNSGSSRLSLQEIADQLDVARDRFALQYIPTDPIARGDPRSLFFSAFKYEEHQIMSQLIENFHVDFNEWDIEGRTPLSRAVEAGDEELVKYLLNDRMVDVDTEDKDGTTPLWHALRKFELDGRSSILSFLIGKANVNSPNSAGEYPLLWEIKRNPIPSTTRKVIFGKPRESTLSFLLAREDLDMNIVDKDCRTPLSWAAEMCPSSIISTLLSQERIRVCSRDNNGRTPLIWSIVKRQDENMKLLLEKAPEAINIPDKEGRTPLSWAVQKGDFPTVKYLLDFADVDMDKKDNSGRTALSWAVQDEQNSNKVSSQRSIVELLIKTEGIDNNSVDNEGRTPLSWAATEADFSTFKYLVDSGQVRVHQADFARRTPLSWSAEHKRHDVVHYLLSNDAVSPSLKDHNRKTALSWATMEDNQNVMRILIAADIDTLHTMVSEKPEQLDQVRLLLDAGYDACKLDPDGRTPLHHAVLAMNTESAKLLISPGARSINWKDNDGISPLRLAVTKCPSLIKTLIEKGAETDDIKPSEWFYGNNDSVQNIICLSIQEATPGMQYITRHKLVEEITKPLPSDYPRRRLFLYRDSPPPWEDGLLLGFKKAPASADLHIDMRFDNDPNGGAKRFRCLMHTSFSRSSKHLCLEEAEDKDSGKTIISCIIIQNPKPSPGPVPKSVDFLSTLQNSKIPEDGAEFFVHFLN</sequence>
<name>A0A8H4NM86_9HYPO</name>
<evidence type="ECO:0000256" key="3">
    <source>
        <dbReference type="ARBA" id="ARBA00022737"/>
    </source>
</evidence>
<evidence type="ECO:0000313" key="11">
    <source>
        <dbReference type="EMBL" id="KAF4440340.1"/>
    </source>
</evidence>